<dbReference type="InterPro" id="IPR013761">
    <property type="entry name" value="SAM/pointed_sf"/>
</dbReference>
<dbReference type="InterPro" id="IPR001660">
    <property type="entry name" value="SAM"/>
</dbReference>
<feature type="compositionally biased region" description="Acidic residues" evidence="1">
    <location>
        <begin position="1"/>
        <end position="54"/>
    </location>
</feature>
<feature type="non-terminal residue" evidence="3">
    <location>
        <position position="238"/>
    </location>
</feature>
<name>A0ABQ7ST40_PHRPL</name>
<keyword evidence="4" id="KW-1185">Reference proteome</keyword>
<feature type="compositionally biased region" description="Basic residues" evidence="1">
    <location>
        <begin position="58"/>
        <end position="67"/>
    </location>
</feature>
<dbReference type="Pfam" id="PF07647">
    <property type="entry name" value="SAM_2"/>
    <property type="match status" value="1"/>
</dbReference>
<feature type="compositionally biased region" description="Basic and acidic residues" evidence="1">
    <location>
        <begin position="72"/>
        <end position="84"/>
    </location>
</feature>
<evidence type="ECO:0000313" key="3">
    <source>
        <dbReference type="EMBL" id="KAH0620464.1"/>
    </source>
</evidence>
<evidence type="ECO:0000256" key="1">
    <source>
        <dbReference type="SAM" id="MobiDB-lite"/>
    </source>
</evidence>
<proteinExistence type="predicted"/>
<dbReference type="EMBL" id="JAIPUX010003289">
    <property type="protein sequence ID" value="KAH0620464.1"/>
    <property type="molecule type" value="Genomic_DNA"/>
</dbReference>
<dbReference type="PANTHER" id="PTHR46829">
    <property type="entry name" value="STERILE ALPHA MOTIF DOMAIN-CONTAINING PROTEIN 15"/>
    <property type="match status" value="1"/>
</dbReference>
<dbReference type="PANTHER" id="PTHR46829:SF1">
    <property type="entry name" value="STERILE ALPHA MOTIF DOMAIN-CONTAINING PROTEIN 15"/>
    <property type="match status" value="1"/>
</dbReference>
<dbReference type="SMART" id="SM00454">
    <property type="entry name" value="SAM"/>
    <property type="match status" value="1"/>
</dbReference>
<protein>
    <recommendedName>
        <fullName evidence="2">SAM domain-containing protein</fullName>
    </recommendedName>
</protein>
<dbReference type="PROSITE" id="PS50105">
    <property type="entry name" value="SAM_DOMAIN"/>
    <property type="match status" value="1"/>
</dbReference>
<accession>A0ABQ7ST40</accession>
<gene>
    <name evidence="3" type="ORF">JD844_020963</name>
</gene>
<evidence type="ECO:0000313" key="4">
    <source>
        <dbReference type="Proteomes" id="UP000826234"/>
    </source>
</evidence>
<dbReference type="Gene3D" id="1.10.150.50">
    <property type="entry name" value="Transcription Factor, Ets-1"/>
    <property type="match status" value="1"/>
</dbReference>
<sequence length="238" mass="27356">MEDSTLETETEDDEEREDDEDDDDEDDEDDEYEDEEDEEEEEEEEEGEEEEGEEGGPRRLRRQRRSATRSVARLDRGVSSESEARAGAGASELKLRVSVEPPALTGPPHLAWTPQDVAAWVEALGFPQYKQECFTANFISGRKLIHVNCSNLPQIGITDFEHMKKSQSNADFWRGSVAQLKEKSFLRKLPWSLHSLWEIWLQSCYSRMKQCCPGRMNRLQEAGQKVNLLVEQLSSQTR</sequence>
<feature type="domain" description="SAM" evidence="2">
    <location>
        <begin position="112"/>
        <end position="165"/>
    </location>
</feature>
<comment type="caution">
    <text evidence="3">The sequence shown here is derived from an EMBL/GenBank/DDBJ whole genome shotgun (WGS) entry which is preliminary data.</text>
</comment>
<organism evidence="3 4">
    <name type="scientific">Phrynosoma platyrhinos</name>
    <name type="common">Desert horned lizard</name>
    <dbReference type="NCBI Taxonomy" id="52577"/>
    <lineage>
        <taxon>Eukaryota</taxon>
        <taxon>Metazoa</taxon>
        <taxon>Chordata</taxon>
        <taxon>Craniata</taxon>
        <taxon>Vertebrata</taxon>
        <taxon>Euteleostomi</taxon>
        <taxon>Lepidosauria</taxon>
        <taxon>Squamata</taxon>
        <taxon>Bifurcata</taxon>
        <taxon>Unidentata</taxon>
        <taxon>Episquamata</taxon>
        <taxon>Toxicofera</taxon>
        <taxon>Iguania</taxon>
        <taxon>Phrynosomatidae</taxon>
        <taxon>Phrynosomatinae</taxon>
        <taxon>Phrynosoma</taxon>
    </lineage>
</organism>
<dbReference type="Proteomes" id="UP000826234">
    <property type="component" value="Unassembled WGS sequence"/>
</dbReference>
<dbReference type="SUPFAM" id="SSF47769">
    <property type="entry name" value="SAM/Pointed domain"/>
    <property type="match status" value="1"/>
</dbReference>
<reference evidence="3 4" key="1">
    <citation type="journal article" date="2022" name="Gigascience">
        <title>A chromosome-level genome assembly and annotation of the desert horned lizard, Phrynosoma platyrhinos, provides insight into chromosomal rearrangements among reptiles.</title>
        <authorList>
            <person name="Koochekian N."/>
            <person name="Ascanio A."/>
            <person name="Farleigh K."/>
            <person name="Card D.C."/>
            <person name="Schield D.R."/>
            <person name="Castoe T.A."/>
            <person name="Jezkova T."/>
        </authorList>
    </citation>
    <scope>NUCLEOTIDE SEQUENCE [LARGE SCALE GENOMIC DNA]</scope>
    <source>
        <strain evidence="3">NK-2021</strain>
    </source>
</reference>
<feature type="region of interest" description="Disordered" evidence="1">
    <location>
        <begin position="1"/>
        <end position="90"/>
    </location>
</feature>
<evidence type="ECO:0000259" key="2">
    <source>
        <dbReference type="PROSITE" id="PS50105"/>
    </source>
</evidence>